<dbReference type="GO" id="GO:0015171">
    <property type="term" value="F:amino acid transmembrane transporter activity"/>
    <property type="evidence" value="ECO:0007669"/>
    <property type="project" value="TreeGrafter"/>
</dbReference>
<feature type="transmembrane region" description="Helical" evidence="6">
    <location>
        <begin position="74"/>
        <end position="93"/>
    </location>
</feature>
<keyword evidence="4 6" id="KW-1133">Transmembrane helix</keyword>
<organism evidence="7 8">
    <name type="scientific">Pseudodesulfovibrio alkaliphilus</name>
    <dbReference type="NCBI Taxonomy" id="2661613"/>
    <lineage>
        <taxon>Bacteria</taxon>
        <taxon>Pseudomonadati</taxon>
        <taxon>Thermodesulfobacteriota</taxon>
        <taxon>Desulfovibrionia</taxon>
        <taxon>Desulfovibrionales</taxon>
        <taxon>Desulfovibrionaceae</taxon>
    </lineage>
</organism>
<dbReference type="PANTHER" id="PTHR30086">
    <property type="entry name" value="ARGININE EXPORTER PROTEIN ARGO"/>
    <property type="match status" value="1"/>
</dbReference>
<evidence type="ECO:0000256" key="4">
    <source>
        <dbReference type="ARBA" id="ARBA00022989"/>
    </source>
</evidence>
<proteinExistence type="predicted"/>
<gene>
    <name evidence="7" type="ORF">GKC30_07895</name>
</gene>
<keyword evidence="3 6" id="KW-0812">Transmembrane</keyword>
<feature type="transmembrane region" description="Helical" evidence="6">
    <location>
        <begin position="125"/>
        <end position="143"/>
    </location>
</feature>
<dbReference type="RefSeq" id="WP_155933797.1">
    <property type="nucleotide sequence ID" value="NZ_WODC01000004.1"/>
</dbReference>
<dbReference type="PIRSF" id="PIRSF006324">
    <property type="entry name" value="LeuE"/>
    <property type="match status" value="1"/>
</dbReference>
<evidence type="ECO:0000256" key="2">
    <source>
        <dbReference type="ARBA" id="ARBA00022475"/>
    </source>
</evidence>
<sequence length="215" mass="21968">MLGVHDLALFIVSGLLLNITPGQDVAYIVSRSAAHGLRDGSVAALGIGAGCFVHVFAAALGLSAILATSATAFLVVKLAGAAYLVWIGAGMLLGRGNGRSAAGGQARGSARLARASARKVFTQGFLTNALNPKVALFFLAFLPQFVDAGAGSRPLAFLLLGVIFTVNGTLVNLLWAWSAARLSTMLGGGGRFGVWIKRAVGALFVGFGVRLALAD</sequence>
<dbReference type="Pfam" id="PF01810">
    <property type="entry name" value="LysE"/>
    <property type="match status" value="1"/>
</dbReference>
<evidence type="ECO:0000256" key="5">
    <source>
        <dbReference type="ARBA" id="ARBA00023136"/>
    </source>
</evidence>
<dbReference type="GO" id="GO:0005886">
    <property type="term" value="C:plasma membrane"/>
    <property type="evidence" value="ECO:0007669"/>
    <property type="project" value="UniProtKB-SubCell"/>
</dbReference>
<dbReference type="AlphaFoldDB" id="A0A7K1KNC9"/>
<name>A0A7K1KNC9_9BACT</name>
<reference evidence="7 8" key="1">
    <citation type="submission" date="2019-11" db="EMBL/GenBank/DDBJ databases">
        <title>Pseudodesulfovibrio alkaliphilus, sp. nov., an alkaliphilic sulfate-reducing bacteria from mud volcano of Taman peninsula, Russia.</title>
        <authorList>
            <person name="Frolova A."/>
            <person name="Merkel A.Y."/>
            <person name="Slobodkin A.I."/>
        </authorList>
    </citation>
    <scope>NUCLEOTIDE SEQUENCE [LARGE SCALE GENOMIC DNA]</scope>
    <source>
        <strain evidence="7 8">F-1</strain>
    </source>
</reference>
<evidence type="ECO:0000256" key="6">
    <source>
        <dbReference type="SAM" id="Phobius"/>
    </source>
</evidence>
<keyword evidence="5 6" id="KW-0472">Membrane</keyword>
<feature type="transmembrane region" description="Helical" evidence="6">
    <location>
        <begin position="42"/>
        <end position="67"/>
    </location>
</feature>
<dbReference type="InterPro" id="IPR001123">
    <property type="entry name" value="LeuE-type"/>
</dbReference>
<comment type="subcellular location">
    <subcellularLocation>
        <location evidence="1">Cell membrane</location>
        <topology evidence="1">Multi-pass membrane protein</topology>
    </subcellularLocation>
</comment>
<evidence type="ECO:0000256" key="3">
    <source>
        <dbReference type="ARBA" id="ARBA00022692"/>
    </source>
</evidence>
<dbReference type="EMBL" id="WODC01000004">
    <property type="protein sequence ID" value="MUM77550.1"/>
    <property type="molecule type" value="Genomic_DNA"/>
</dbReference>
<accession>A0A7K1KNC9</accession>
<evidence type="ECO:0000256" key="1">
    <source>
        <dbReference type="ARBA" id="ARBA00004651"/>
    </source>
</evidence>
<feature type="transmembrane region" description="Helical" evidence="6">
    <location>
        <begin position="155"/>
        <end position="175"/>
    </location>
</feature>
<protein>
    <submittedName>
        <fullName evidence="7">LysE family translocator</fullName>
    </submittedName>
</protein>
<dbReference type="PANTHER" id="PTHR30086:SF20">
    <property type="entry name" value="ARGININE EXPORTER PROTEIN ARGO-RELATED"/>
    <property type="match status" value="1"/>
</dbReference>
<evidence type="ECO:0000313" key="7">
    <source>
        <dbReference type="EMBL" id="MUM77550.1"/>
    </source>
</evidence>
<keyword evidence="8" id="KW-1185">Reference proteome</keyword>
<dbReference type="Proteomes" id="UP000461162">
    <property type="component" value="Unassembled WGS sequence"/>
</dbReference>
<keyword evidence="2" id="KW-1003">Cell membrane</keyword>
<comment type="caution">
    <text evidence="7">The sequence shown here is derived from an EMBL/GenBank/DDBJ whole genome shotgun (WGS) entry which is preliminary data.</text>
</comment>
<evidence type="ECO:0000313" key="8">
    <source>
        <dbReference type="Proteomes" id="UP000461162"/>
    </source>
</evidence>
<feature type="transmembrane region" description="Helical" evidence="6">
    <location>
        <begin position="195"/>
        <end position="213"/>
    </location>
</feature>